<proteinExistence type="predicted"/>
<gene>
    <name evidence="1" type="ORF">ACFQDP_17480</name>
</gene>
<name>A0ABW1WRG7_9HYPH</name>
<sequence>MDDDEVIRTDIELALADACWRHEIVMQFGPSASDDDGTRLELKGEANTMLRSAYEERLRAIRAWRRARGIN</sequence>
<accession>A0ABW1WRG7</accession>
<dbReference type="RefSeq" id="WP_192282406.1">
    <property type="nucleotide sequence ID" value="NZ_JBHSTT010000060.1"/>
</dbReference>
<dbReference type="Proteomes" id="UP001596237">
    <property type="component" value="Unassembled WGS sequence"/>
</dbReference>
<dbReference type="EMBL" id="JBHSTT010000060">
    <property type="protein sequence ID" value="MFC6391111.1"/>
    <property type="molecule type" value="Genomic_DNA"/>
</dbReference>
<evidence type="ECO:0000313" key="2">
    <source>
        <dbReference type="Proteomes" id="UP001596237"/>
    </source>
</evidence>
<protein>
    <submittedName>
        <fullName evidence="1">Uncharacterized protein</fullName>
    </submittedName>
</protein>
<evidence type="ECO:0000313" key="1">
    <source>
        <dbReference type="EMBL" id="MFC6391111.1"/>
    </source>
</evidence>
<keyword evidence="2" id="KW-1185">Reference proteome</keyword>
<organism evidence="1 2">
    <name type="scientific">Methylorubrum zatmanii</name>
    <dbReference type="NCBI Taxonomy" id="29429"/>
    <lineage>
        <taxon>Bacteria</taxon>
        <taxon>Pseudomonadati</taxon>
        <taxon>Pseudomonadota</taxon>
        <taxon>Alphaproteobacteria</taxon>
        <taxon>Hyphomicrobiales</taxon>
        <taxon>Methylobacteriaceae</taxon>
        <taxon>Methylorubrum</taxon>
    </lineage>
</organism>
<reference evidence="2" key="1">
    <citation type="journal article" date="2019" name="Int. J. Syst. Evol. Microbiol.">
        <title>The Global Catalogue of Microorganisms (GCM) 10K type strain sequencing project: providing services to taxonomists for standard genome sequencing and annotation.</title>
        <authorList>
            <consortium name="The Broad Institute Genomics Platform"/>
            <consortium name="The Broad Institute Genome Sequencing Center for Infectious Disease"/>
            <person name="Wu L."/>
            <person name="Ma J."/>
        </authorList>
    </citation>
    <scope>NUCLEOTIDE SEQUENCE [LARGE SCALE GENOMIC DNA]</scope>
    <source>
        <strain evidence="2">CCUG 36916</strain>
    </source>
</reference>
<comment type="caution">
    <text evidence="1">The sequence shown here is derived from an EMBL/GenBank/DDBJ whole genome shotgun (WGS) entry which is preliminary data.</text>
</comment>